<protein>
    <submittedName>
        <fullName evidence="2">Uncharacterized protein</fullName>
    </submittedName>
</protein>
<proteinExistence type="predicted"/>
<feature type="region of interest" description="Disordered" evidence="1">
    <location>
        <begin position="1"/>
        <end position="32"/>
    </location>
</feature>
<name>A0AAV2DWU5_9ROSI</name>
<feature type="compositionally biased region" description="Polar residues" evidence="1">
    <location>
        <begin position="1"/>
        <end position="21"/>
    </location>
</feature>
<evidence type="ECO:0000313" key="2">
    <source>
        <dbReference type="EMBL" id="CAL1378141.1"/>
    </source>
</evidence>
<keyword evidence="3" id="KW-1185">Reference proteome</keyword>
<gene>
    <name evidence="2" type="ORF">LTRI10_LOCUS19743</name>
</gene>
<reference evidence="2 3" key="1">
    <citation type="submission" date="2024-04" db="EMBL/GenBank/DDBJ databases">
        <authorList>
            <person name="Fracassetti M."/>
        </authorList>
    </citation>
    <scope>NUCLEOTIDE SEQUENCE [LARGE SCALE GENOMIC DNA]</scope>
</reference>
<sequence>MAAASGQSRALQAQPSHTTSGPKEAAGLLPTPTAQEIAAIHGKGKLPGYENVVVSGIMGHGAQQIRSKGRGEPEIPTGSGGWVRSQALTGGSWVELVGRAGLGVRRKPIGDP</sequence>
<evidence type="ECO:0000313" key="3">
    <source>
        <dbReference type="Proteomes" id="UP001497516"/>
    </source>
</evidence>
<organism evidence="2 3">
    <name type="scientific">Linum trigynum</name>
    <dbReference type="NCBI Taxonomy" id="586398"/>
    <lineage>
        <taxon>Eukaryota</taxon>
        <taxon>Viridiplantae</taxon>
        <taxon>Streptophyta</taxon>
        <taxon>Embryophyta</taxon>
        <taxon>Tracheophyta</taxon>
        <taxon>Spermatophyta</taxon>
        <taxon>Magnoliopsida</taxon>
        <taxon>eudicotyledons</taxon>
        <taxon>Gunneridae</taxon>
        <taxon>Pentapetalae</taxon>
        <taxon>rosids</taxon>
        <taxon>fabids</taxon>
        <taxon>Malpighiales</taxon>
        <taxon>Linaceae</taxon>
        <taxon>Linum</taxon>
    </lineage>
</organism>
<dbReference type="EMBL" id="OZ034816">
    <property type="protein sequence ID" value="CAL1378141.1"/>
    <property type="molecule type" value="Genomic_DNA"/>
</dbReference>
<accession>A0AAV2DWU5</accession>
<dbReference type="Proteomes" id="UP001497516">
    <property type="component" value="Chromosome 3"/>
</dbReference>
<evidence type="ECO:0000256" key="1">
    <source>
        <dbReference type="SAM" id="MobiDB-lite"/>
    </source>
</evidence>
<dbReference type="AlphaFoldDB" id="A0AAV2DWU5"/>